<dbReference type="PANTHER" id="PTHR19288">
    <property type="entry name" value="4-NITROPHENYLPHOSPHATASE-RELATED"/>
    <property type="match status" value="1"/>
</dbReference>
<keyword evidence="1" id="KW-0378">Hydrolase</keyword>
<accession>A0AA46TH07</accession>
<dbReference type="Pfam" id="PF13344">
    <property type="entry name" value="Hydrolase_6"/>
    <property type="match status" value="1"/>
</dbReference>
<dbReference type="Proteomes" id="UP001164390">
    <property type="component" value="Chromosome"/>
</dbReference>
<dbReference type="InterPro" id="IPR023214">
    <property type="entry name" value="HAD_sf"/>
</dbReference>
<dbReference type="EMBL" id="CP094970">
    <property type="protein sequence ID" value="UYM05199.1"/>
    <property type="molecule type" value="Genomic_DNA"/>
</dbReference>
<dbReference type="Gene3D" id="3.40.50.1000">
    <property type="entry name" value="HAD superfamily/HAD-like"/>
    <property type="match status" value="2"/>
</dbReference>
<dbReference type="InterPro" id="IPR036412">
    <property type="entry name" value="HAD-like_sf"/>
</dbReference>
<evidence type="ECO:0000313" key="1">
    <source>
        <dbReference type="EMBL" id="UYM05199.1"/>
    </source>
</evidence>
<name>A0AA46TH07_9ACTN</name>
<dbReference type="NCBIfam" id="TIGR01460">
    <property type="entry name" value="HAD-SF-IIA"/>
    <property type="match status" value="1"/>
</dbReference>
<dbReference type="SUPFAM" id="SSF56784">
    <property type="entry name" value="HAD-like"/>
    <property type="match status" value="1"/>
</dbReference>
<organism evidence="1 2">
    <name type="scientific">Solicola gregarius</name>
    <dbReference type="NCBI Taxonomy" id="2908642"/>
    <lineage>
        <taxon>Bacteria</taxon>
        <taxon>Bacillati</taxon>
        <taxon>Actinomycetota</taxon>
        <taxon>Actinomycetes</taxon>
        <taxon>Propionibacteriales</taxon>
        <taxon>Nocardioidaceae</taxon>
        <taxon>Solicola</taxon>
    </lineage>
</organism>
<dbReference type="PANTHER" id="PTHR19288:SF95">
    <property type="entry name" value="D-GLYCEROL 3-PHOSPHATE PHOSPHATASE"/>
    <property type="match status" value="1"/>
</dbReference>
<dbReference type="GO" id="GO:0016791">
    <property type="term" value="F:phosphatase activity"/>
    <property type="evidence" value="ECO:0007669"/>
    <property type="project" value="TreeGrafter"/>
</dbReference>
<dbReference type="InterPro" id="IPR006357">
    <property type="entry name" value="HAD-SF_hydro_IIA"/>
</dbReference>
<dbReference type="Pfam" id="PF13242">
    <property type="entry name" value="Hydrolase_like"/>
    <property type="match status" value="1"/>
</dbReference>
<protein>
    <submittedName>
        <fullName evidence="1">HAD-IIA family hydrolase</fullName>
    </submittedName>
</protein>
<dbReference type="KEGG" id="sgrg:L0C25_22205"/>
<gene>
    <name evidence="1" type="ORF">L0C25_22205</name>
</gene>
<evidence type="ECO:0000313" key="2">
    <source>
        <dbReference type="Proteomes" id="UP001164390"/>
    </source>
</evidence>
<dbReference type="RefSeq" id="WP_271633988.1">
    <property type="nucleotide sequence ID" value="NZ_CP094970.1"/>
</dbReference>
<keyword evidence="2" id="KW-1185">Reference proteome</keyword>
<dbReference type="GO" id="GO:0005737">
    <property type="term" value="C:cytoplasm"/>
    <property type="evidence" value="ECO:0007669"/>
    <property type="project" value="TreeGrafter"/>
</dbReference>
<proteinExistence type="predicted"/>
<reference evidence="1" key="1">
    <citation type="submission" date="2022-01" db="EMBL/GenBank/DDBJ databases">
        <title>Nocardioidaceae gen. sp. A5X3R13.</title>
        <authorList>
            <person name="Lopez Marin M.A."/>
            <person name="Uhlik O."/>
        </authorList>
    </citation>
    <scope>NUCLEOTIDE SEQUENCE</scope>
    <source>
        <strain evidence="1">A5X3R13</strain>
    </source>
</reference>
<sequence length="352" mass="36149">MTTAAGERARPVESLAACTSALVSAYDVVMLDLDGVVYVGEGAVPHAPEILRALRDDARLAYITNNASRTPAAVAARLVGIGIDADASDVVTSAQAVSRLVAERVPHRATVLLIGGEGLHDALLERGLVVTASAADGPAAVVQGFSPRLDWRQLAEGAYAIGAGIPWFASNADLSVPTPRGLAPGNGAFVAALAAATGARPLVAGKPEPALFDETLLRVGGSRPIVVGDRLDTDIEGANRVGADSLCVLTGVSDIADVAAAPPMLRPTYVGPDLRALTEPQPAVEREEAWQVCGGIRARVTDDRIELAGAPDDARYADATCALRATLAACWAADGDVADLTGAAALVERFVR</sequence>
<dbReference type="AlphaFoldDB" id="A0AA46TH07"/>